<name>A0A9P7DHP8_9AGAM</name>
<dbReference type="GeneID" id="64603400"/>
<dbReference type="AlphaFoldDB" id="A0A9P7DHP8"/>
<reference evidence="1" key="1">
    <citation type="journal article" date="2020" name="New Phytol.">
        <title>Comparative genomics reveals dynamic genome evolution in host specialist ectomycorrhizal fungi.</title>
        <authorList>
            <person name="Lofgren L.A."/>
            <person name="Nguyen N.H."/>
            <person name="Vilgalys R."/>
            <person name="Ruytinx J."/>
            <person name="Liao H.L."/>
            <person name="Branco S."/>
            <person name="Kuo A."/>
            <person name="LaButti K."/>
            <person name="Lipzen A."/>
            <person name="Andreopoulos W."/>
            <person name="Pangilinan J."/>
            <person name="Riley R."/>
            <person name="Hundley H."/>
            <person name="Na H."/>
            <person name="Barry K."/>
            <person name="Grigoriev I.V."/>
            <person name="Stajich J.E."/>
            <person name="Kennedy P.G."/>
        </authorList>
    </citation>
    <scope>NUCLEOTIDE SEQUENCE</scope>
    <source>
        <strain evidence="1">S12</strain>
    </source>
</reference>
<evidence type="ECO:0000313" key="1">
    <source>
        <dbReference type="EMBL" id="KAG1793145.1"/>
    </source>
</evidence>
<protein>
    <submittedName>
        <fullName evidence="1">Uncharacterized protein</fullName>
    </submittedName>
</protein>
<gene>
    <name evidence="1" type="ORF">HD556DRAFT_1536627</name>
</gene>
<dbReference type="RefSeq" id="XP_041159634.1">
    <property type="nucleotide sequence ID" value="XM_041309636.1"/>
</dbReference>
<keyword evidence="2" id="KW-1185">Reference proteome</keyword>
<evidence type="ECO:0000313" key="2">
    <source>
        <dbReference type="Proteomes" id="UP000719766"/>
    </source>
</evidence>
<proteinExistence type="predicted"/>
<accession>A0A9P7DHP8</accession>
<dbReference type="OrthoDB" id="2683943at2759"/>
<organism evidence="1 2">
    <name type="scientific">Suillus plorans</name>
    <dbReference type="NCBI Taxonomy" id="116603"/>
    <lineage>
        <taxon>Eukaryota</taxon>
        <taxon>Fungi</taxon>
        <taxon>Dikarya</taxon>
        <taxon>Basidiomycota</taxon>
        <taxon>Agaricomycotina</taxon>
        <taxon>Agaricomycetes</taxon>
        <taxon>Agaricomycetidae</taxon>
        <taxon>Boletales</taxon>
        <taxon>Suillineae</taxon>
        <taxon>Suillaceae</taxon>
        <taxon>Suillus</taxon>
    </lineage>
</organism>
<dbReference type="Proteomes" id="UP000719766">
    <property type="component" value="Unassembled WGS sequence"/>
</dbReference>
<comment type="caution">
    <text evidence="1">The sequence shown here is derived from an EMBL/GenBank/DDBJ whole genome shotgun (WGS) entry which is preliminary data.</text>
</comment>
<dbReference type="EMBL" id="JABBWE010000032">
    <property type="protein sequence ID" value="KAG1793145.1"/>
    <property type="molecule type" value="Genomic_DNA"/>
</dbReference>
<sequence>MNDHISQQSWLRPPEPQEARACCCDYPRSTIPAHIAIFFTAPITFKAHNYRRGGMLTHHTAPPSVAELPFAKTQERTVAAGDPGLEKDLVPDEYFDQDPVSNQQFSSIAGQTTNSGEHGIARRVLARFK</sequence>